<feature type="domain" description="HTH luxR-type" evidence="4">
    <location>
        <begin position="1"/>
        <end position="62"/>
    </location>
</feature>
<dbReference type="InterPro" id="IPR016032">
    <property type="entry name" value="Sig_transdc_resp-reg_C-effctor"/>
</dbReference>
<dbReference type="GO" id="GO:0003677">
    <property type="term" value="F:DNA binding"/>
    <property type="evidence" value="ECO:0007669"/>
    <property type="project" value="UniProtKB-KW"/>
</dbReference>
<keyword evidence="2" id="KW-0238">DNA-binding</keyword>
<dbReference type="CDD" id="cd06170">
    <property type="entry name" value="LuxR_C_like"/>
    <property type="match status" value="1"/>
</dbReference>
<dbReference type="PANTHER" id="PTHR44688:SF16">
    <property type="entry name" value="DNA-BINDING TRANSCRIPTIONAL ACTIVATOR DEVR_DOSR"/>
    <property type="match status" value="1"/>
</dbReference>
<keyword evidence="3" id="KW-0804">Transcription</keyword>
<dbReference type="Gene3D" id="1.10.10.10">
    <property type="entry name" value="Winged helix-like DNA-binding domain superfamily/Winged helix DNA-binding domain"/>
    <property type="match status" value="1"/>
</dbReference>
<keyword evidence="1" id="KW-0805">Transcription regulation</keyword>
<dbReference type="SMART" id="SM00421">
    <property type="entry name" value="HTH_LUXR"/>
    <property type="match status" value="1"/>
</dbReference>
<evidence type="ECO:0000256" key="2">
    <source>
        <dbReference type="ARBA" id="ARBA00023125"/>
    </source>
</evidence>
<evidence type="ECO:0000256" key="3">
    <source>
        <dbReference type="ARBA" id="ARBA00023163"/>
    </source>
</evidence>
<evidence type="ECO:0000259" key="4">
    <source>
        <dbReference type="PROSITE" id="PS50043"/>
    </source>
</evidence>
<dbReference type="PROSITE" id="PS00622">
    <property type="entry name" value="HTH_LUXR_1"/>
    <property type="match status" value="1"/>
</dbReference>
<dbReference type="SUPFAM" id="SSF46894">
    <property type="entry name" value="C-terminal effector domain of the bipartite response regulators"/>
    <property type="match status" value="1"/>
</dbReference>
<dbReference type="PANTHER" id="PTHR44688">
    <property type="entry name" value="DNA-BINDING TRANSCRIPTIONAL ACTIVATOR DEVR_DOSR"/>
    <property type="match status" value="1"/>
</dbReference>
<dbReference type="PRINTS" id="PR00038">
    <property type="entry name" value="HTHLUXR"/>
</dbReference>
<gene>
    <name evidence="5" type="ORF">B2A_04980</name>
</gene>
<proteinExistence type="predicted"/>
<dbReference type="PROSITE" id="PS50043">
    <property type="entry name" value="HTH_LUXR_2"/>
    <property type="match status" value="1"/>
</dbReference>
<accession>T1AIJ0</accession>
<protein>
    <submittedName>
        <fullName evidence="5">Protein containing Transcription regulator LuxR</fullName>
    </submittedName>
</protein>
<sequence>LEALSNREMQVFELIGRGQGTREIAERLHLSVHTIESHRENIRMKLGLRNGTELLRRAVSWTLGDRSELA</sequence>
<dbReference type="InterPro" id="IPR036388">
    <property type="entry name" value="WH-like_DNA-bd_sf"/>
</dbReference>
<name>T1AIJ0_9ZZZZ</name>
<dbReference type="AlphaFoldDB" id="T1AIJ0"/>
<dbReference type="InterPro" id="IPR000792">
    <property type="entry name" value="Tscrpt_reg_LuxR_C"/>
</dbReference>
<organism evidence="5">
    <name type="scientific">mine drainage metagenome</name>
    <dbReference type="NCBI Taxonomy" id="410659"/>
    <lineage>
        <taxon>unclassified sequences</taxon>
        <taxon>metagenomes</taxon>
        <taxon>ecological metagenomes</taxon>
    </lineage>
</organism>
<reference evidence="5" key="2">
    <citation type="journal article" date="2014" name="ISME J.">
        <title>Microbial stratification in low pH oxic and suboxic macroscopic growths along an acid mine drainage.</title>
        <authorList>
            <person name="Mendez-Garcia C."/>
            <person name="Mesa V."/>
            <person name="Sprenger R.R."/>
            <person name="Richter M."/>
            <person name="Diez M.S."/>
            <person name="Solano J."/>
            <person name="Bargiela R."/>
            <person name="Golyshina O.V."/>
            <person name="Manteca A."/>
            <person name="Ramos J.L."/>
            <person name="Gallego J.R."/>
            <person name="Llorente I."/>
            <person name="Martins Dos Santos V.A."/>
            <person name="Jensen O.N."/>
            <person name="Pelaez A.I."/>
            <person name="Sanchez J."/>
            <person name="Ferrer M."/>
        </authorList>
    </citation>
    <scope>NUCLEOTIDE SEQUENCE</scope>
</reference>
<reference evidence="5" key="1">
    <citation type="submission" date="2013-08" db="EMBL/GenBank/DDBJ databases">
        <authorList>
            <person name="Mendez C."/>
            <person name="Richter M."/>
            <person name="Ferrer M."/>
            <person name="Sanchez J."/>
        </authorList>
    </citation>
    <scope>NUCLEOTIDE SEQUENCE</scope>
</reference>
<evidence type="ECO:0000313" key="5">
    <source>
        <dbReference type="EMBL" id="EQD57082.1"/>
    </source>
</evidence>
<feature type="non-terminal residue" evidence="5">
    <location>
        <position position="1"/>
    </location>
</feature>
<evidence type="ECO:0000256" key="1">
    <source>
        <dbReference type="ARBA" id="ARBA00023015"/>
    </source>
</evidence>
<dbReference type="Pfam" id="PF00196">
    <property type="entry name" value="GerE"/>
    <property type="match status" value="1"/>
</dbReference>
<dbReference type="EMBL" id="AUZZ01003405">
    <property type="protein sequence ID" value="EQD57082.1"/>
    <property type="molecule type" value="Genomic_DNA"/>
</dbReference>
<comment type="caution">
    <text evidence="5">The sequence shown here is derived from an EMBL/GenBank/DDBJ whole genome shotgun (WGS) entry which is preliminary data.</text>
</comment>
<dbReference type="GO" id="GO:0006355">
    <property type="term" value="P:regulation of DNA-templated transcription"/>
    <property type="evidence" value="ECO:0007669"/>
    <property type="project" value="InterPro"/>
</dbReference>